<dbReference type="InterPro" id="IPR018062">
    <property type="entry name" value="HTH_AraC-typ_CS"/>
</dbReference>
<dbReference type="GO" id="GO:0003700">
    <property type="term" value="F:DNA-binding transcription factor activity"/>
    <property type="evidence" value="ECO:0007669"/>
    <property type="project" value="InterPro"/>
</dbReference>
<reference evidence="6 7" key="1">
    <citation type="submission" date="2018-04" db="EMBL/GenBank/DDBJ databases">
        <title>Genomic Encyclopedia of Type Strains, Phase IV (KMG-IV): sequencing the most valuable type-strain genomes for metagenomic binning, comparative biology and taxonomic classification.</title>
        <authorList>
            <person name="Goeker M."/>
        </authorList>
    </citation>
    <scope>NUCLEOTIDE SEQUENCE [LARGE SCALE GENOMIC DNA]</scope>
    <source>
        <strain evidence="6 7">DSM 14823</strain>
    </source>
</reference>
<name>A0A2U1B7Y2_9BACT</name>
<dbReference type="PANTHER" id="PTHR43280:SF2">
    <property type="entry name" value="HTH-TYPE TRANSCRIPTIONAL REGULATOR EXSA"/>
    <property type="match status" value="1"/>
</dbReference>
<evidence type="ECO:0000259" key="4">
    <source>
        <dbReference type="PROSITE" id="PS01124"/>
    </source>
</evidence>
<dbReference type="PRINTS" id="PR00032">
    <property type="entry name" value="HTHARAC"/>
</dbReference>
<dbReference type="AlphaFoldDB" id="A0A2U1B7Y2"/>
<sequence length="285" mass="33204">MIASLEQMTEFLERARQLPVERLFFAEPQPEPETWIHLHPCFRFIQPMTGEKEVRYAAGGRIGTRLFHPGEVIIGRPGAWIDELWNHGHEMISVVFFEKYVRALYIGHDGLRPPQKGPDVFFHTVRPADAAMHATIQALLAAGSDSRAARLNLRALLEMVLELLYRERETSIPEEELLWNRVFDYLQYTFCNDISREDIAAGAGIHPARLSRLVRSRTGLAVREYLNRMRLEYAVQLLRESRLPVEEIAVQCGFNYPSYFIRLFRRRYRISPGEFRRRKENGFTG</sequence>
<dbReference type="EMBL" id="QEKH01000005">
    <property type="protein sequence ID" value="PVY44785.1"/>
    <property type="molecule type" value="Genomic_DNA"/>
</dbReference>
<dbReference type="PROSITE" id="PS01124">
    <property type="entry name" value="HTH_ARAC_FAMILY_2"/>
    <property type="match status" value="1"/>
</dbReference>
<dbReference type="Gene3D" id="1.10.10.60">
    <property type="entry name" value="Homeodomain-like"/>
    <property type="match status" value="2"/>
</dbReference>
<protein>
    <submittedName>
        <fullName evidence="6">AraC-like DNA-binding protein</fullName>
    </submittedName>
    <submittedName>
        <fullName evidence="5">Helix-turn-helix transcriptional regulator</fullName>
    </submittedName>
</protein>
<dbReference type="SUPFAM" id="SSF46689">
    <property type="entry name" value="Homeodomain-like"/>
    <property type="match status" value="1"/>
</dbReference>
<evidence type="ECO:0000313" key="7">
    <source>
        <dbReference type="Proteomes" id="UP000245959"/>
    </source>
</evidence>
<dbReference type="EMBL" id="JABAEW010000004">
    <property type="protein sequence ID" value="NMD85572.1"/>
    <property type="molecule type" value="Genomic_DNA"/>
</dbReference>
<proteinExistence type="predicted"/>
<reference evidence="5 8" key="2">
    <citation type="submission" date="2020-04" db="EMBL/GenBank/DDBJ databases">
        <authorList>
            <person name="Hitch T.C.A."/>
            <person name="Wylensek D."/>
            <person name="Clavel T."/>
        </authorList>
    </citation>
    <scope>NUCLEOTIDE SEQUENCE [LARGE SCALE GENOMIC DNA]</scope>
    <source>
        <strain evidence="5 8">COR2-253-APC-1A</strain>
    </source>
</reference>
<dbReference type="SMART" id="SM00342">
    <property type="entry name" value="HTH_ARAC"/>
    <property type="match status" value="1"/>
</dbReference>
<evidence type="ECO:0000256" key="3">
    <source>
        <dbReference type="ARBA" id="ARBA00023163"/>
    </source>
</evidence>
<dbReference type="GeneID" id="78294432"/>
<dbReference type="InterPro" id="IPR020449">
    <property type="entry name" value="Tscrpt_reg_AraC-type_HTH"/>
</dbReference>
<keyword evidence="1" id="KW-0805">Transcription regulation</keyword>
<evidence type="ECO:0000313" key="8">
    <source>
        <dbReference type="Proteomes" id="UP000576225"/>
    </source>
</evidence>
<keyword evidence="2 6" id="KW-0238">DNA-binding</keyword>
<evidence type="ECO:0000313" key="6">
    <source>
        <dbReference type="EMBL" id="PVY44785.1"/>
    </source>
</evidence>
<evidence type="ECO:0000313" key="5">
    <source>
        <dbReference type="EMBL" id="NMD85572.1"/>
    </source>
</evidence>
<dbReference type="OrthoDB" id="1050625at2"/>
<dbReference type="PROSITE" id="PS00041">
    <property type="entry name" value="HTH_ARAC_FAMILY_1"/>
    <property type="match status" value="1"/>
</dbReference>
<evidence type="ECO:0000256" key="2">
    <source>
        <dbReference type="ARBA" id="ARBA00023125"/>
    </source>
</evidence>
<dbReference type="RefSeq" id="WP_116883109.1">
    <property type="nucleotide sequence ID" value="NZ_CABMMC010000040.1"/>
</dbReference>
<comment type="caution">
    <text evidence="6">The sequence shown here is derived from an EMBL/GenBank/DDBJ whole genome shotgun (WGS) entry which is preliminary data.</text>
</comment>
<organism evidence="6 7">
    <name type="scientific">Victivallis vadensis</name>
    <dbReference type="NCBI Taxonomy" id="172901"/>
    <lineage>
        <taxon>Bacteria</taxon>
        <taxon>Pseudomonadati</taxon>
        <taxon>Lentisphaerota</taxon>
        <taxon>Lentisphaeria</taxon>
        <taxon>Victivallales</taxon>
        <taxon>Victivallaceae</taxon>
        <taxon>Victivallis</taxon>
    </lineage>
</organism>
<dbReference type="PANTHER" id="PTHR43280">
    <property type="entry name" value="ARAC-FAMILY TRANSCRIPTIONAL REGULATOR"/>
    <property type="match status" value="1"/>
</dbReference>
<dbReference type="Pfam" id="PF12833">
    <property type="entry name" value="HTH_18"/>
    <property type="match status" value="1"/>
</dbReference>
<dbReference type="GO" id="GO:0043565">
    <property type="term" value="F:sequence-specific DNA binding"/>
    <property type="evidence" value="ECO:0007669"/>
    <property type="project" value="InterPro"/>
</dbReference>
<evidence type="ECO:0000256" key="1">
    <source>
        <dbReference type="ARBA" id="ARBA00023015"/>
    </source>
</evidence>
<dbReference type="InterPro" id="IPR018060">
    <property type="entry name" value="HTH_AraC"/>
</dbReference>
<dbReference type="Proteomes" id="UP000576225">
    <property type="component" value="Unassembled WGS sequence"/>
</dbReference>
<gene>
    <name evidence="6" type="ORF">C8D82_105114</name>
    <name evidence="5" type="ORF">HF882_03135</name>
</gene>
<accession>A0A2U1B7Y2</accession>
<dbReference type="InterPro" id="IPR009057">
    <property type="entry name" value="Homeodomain-like_sf"/>
</dbReference>
<keyword evidence="7" id="KW-1185">Reference proteome</keyword>
<keyword evidence="3" id="KW-0804">Transcription</keyword>
<feature type="domain" description="HTH araC/xylS-type" evidence="4">
    <location>
        <begin position="180"/>
        <end position="278"/>
    </location>
</feature>
<dbReference type="Proteomes" id="UP000245959">
    <property type="component" value="Unassembled WGS sequence"/>
</dbReference>